<gene>
    <name evidence="1" type="ORF">Lisr_1269</name>
</gene>
<dbReference type="AlphaFoldDB" id="A0A0W0VXM1"/>
<dbReference type="EMBL" id="LNYH01000063">
    <property type="protein sequence ID" value="KTD25044.1"/>
    <property type="molecule type" value="Genomic_DNA"/>
</dbReference>
<dbReference type="PATRIC" id="fig|454.4.peg.1374"/>
<dbReference type="RefSeq" id="WP_065235985.1">
    <property type="nucleotide sequence ID" value="NZ_CAAAJA010000030.1"/>
</dbReference>
<reference evidence="1 2" key="1">
    <citation type="submission" date="2015-11" db="EMBL/GenBank/DDBJ databases">
        <title>Genomic analysis of 38 Legionella species identifies large and diverse effector repertoires.</title>
        <authorList>
            <person name="Burstein D."/>
            <person name="Amaro F."/>
            <person name="Zusman T."/>
            <person name="Lifshitz Z."/>
            <person name="Cohen O."/>
            <person name="Gilbert J.A."/>
            <person name="Pupko T."/>
            <person name="Shuman H.A."/>
            <person name="Segal G."/>
        </authorList>
    </citation>
    <scope>NUCLEOTIDE SEQUENCE [LARGE SCALE GENOMIC DNA]</scope>
    <source>
        <strain evidence="1 2">Bercovier 4</strain>
    </source>
</reference>
<evidence type="ECO:0000313" key="1">
    <source>
        <dbReference type="EMBL" id="KTD25044.1"/>
    </source>
</evidence>
<dbReference type="STRING" id="454.Lisr_1269"/>
<name>A0A0W0VXM1_9GAMM</name>
<organism evidence="1 2">
    <name type="scientific">Legionella israelensis</name>
    <dbReference type="NCBI Taxonomy" id="454"/>
    <lineage>
        <taxon>Bacteria</taxon>
        <taxon>Pseudomonadati</taxon>
        <taxon>Pseudomonadota</taxon>
        <taxon>Gammaproteobacteria</taxon>
        <taxon>Legionellales</taxon>
        <taxon>Legionellaceae</taxon>
        <taxon>Legionella</taxon>
    </lineage>
</organism>
<dbReference type="OrthoDB" id="5653183at2"/>
<dbReference type="Proteomes" id="UP000054761">
    <property type="component" value="Unassembled WGS sequence"/>
</dbReference>
<comment type="caution">
    <text evidence="1">The sequence shown here is derived from an EMBL/GenBank/DDBJ whole genome shotgun (WGS) entry which is preliminary data.</text>
</comment>
<accession>A0A0W0VXM1</accession>
<keyword evidence="2" id="KW-1185">Reference proteome</keyword>
<sequence length="137" mass="16495">MFFTLVLLVLSAAIVVFFSEEFAEFIKKLAKIPGVKLFVPLFIASWFVIYFEYWVGLMLFYVHRWIEFDIQLLMDILPFEWGARKTAQIINLSLMTVAPVILFDWFYKRKHHHRPFTYIRLLFIVLFIFFSLLMLVV</sequence>
<proteinExistence type="predicted"/>
<protein>
    <submittedName>
        <fullName evidence="1">Uncharacterized protein</fullName>
    </submittedName>
</protein>
<evidence type="ECO:0000313" key="2">
    <source>
        <dbReference type="Proteomes" id="UP000054761"/>
    </source>
</evidence>